<protein>
    <submittedName>
        <fullName evidence="2">Uncharacterized protein</fullName>
    </submittedName>
</protein>
<dbReference type="InterPro" id="IPR007789">
    <property type="entry name" value="DUF688"/>
</dbReference>
<feature type="region of interest" description="Disordered" evidence="1">
    <location>
        <begin position="59"/>
        <end position="91"/>
    </location>
</feature>
<name>A0A0A9CWG5_ARUDO</name>
<dbReference type="AlphaFoldDB" id="A0A0A9CWG5"/>
<dbReference type="EMBL" id="GBRH01217954">
    <property type="protein sequence ID" value="JAD79941.1"/>
    <property type="molecule type" value="Transcribed_RNA"/>
</dbReference>
<dbReference type="Pfam" id="PF05097">
    <property type="entry name" value="DUF688"/>
    <property type="match status" value="1"/>
</dbReference>
<evidence type="ECO:0000313" key="2">
    <source>
        <dbReference type="EMBL" id="JAD79941.1"/>
    </source>
</evidence>
<evidence type="ECO:0000256" key="1">
    <source>
        <dbReference type="SAM" id="MobiDB-lite"/>
    </source>
</evidence>
<proteinExistence type="predicted"/>
<sequence>MRRTDAPPHYKADLESGPMRHPGVVPFVWEQLPASSRVSAPAARLRQRCRGIILPRRGGRRWAGAPTTMPWGRANSSSFMASPPTAPELAQQSARRWRRRWRWWRRRRKRSSRTRSWWLRCYGRRARRRGTPMRSTCSLAQNPSS</sequence>
<organism evidence="2">
    <name type="scientific">Arundo donax</name>
    <name type="common">Giant reed</name>
    <name type="synonym">Donax arundinaceus</name>
    <dbReference type="NCBI Taxonomy" id="35708"/>
    <lineage>
        <taxon>Eukaryota</taxon>
        <taxon>Viridiplantae</taxon>
        <taxon>Streptophyta</taxon>
        <taxon>Embryophyta</taxon>
        <taxon>Tracheophyta</taxon>
        <taxon>Spermatophyta</taxon>
        <taxon>Magnoliopsida</taxon>
        <taxon>Liliopsida</taxon>
        <taxon>Poales</taxon>
        <taxon>Poaceae</taxon>
        <taxon>PACMAD clade</taxon>
        <taxon>Arundinoideae</taxon>
        <taxon>Arundineae</taxon>
        <taxon>Arundo</taxon>
    </lineage>
</organism>
<accession>A0A0A9CWG5</accession>
<reference evidence="2" key="2">
    <citation type="journal article" date="2015" name="Data Brief">
        <title>Shoot transcriptome of the giant reed, Arundo donax.</title>
        <authorList>
            <person name="Barrero R.A."/>
            <person name="Guerrero F.D."/>
            <person name="Moolhuijzen P."/>
            <person name="Goolsby J.A."/>
            <person name="Tidwell J."/>
            <person name="Bellgard S.E."/>
            <person name="Bellgard M.I."/>
        </authorList>
    </citation>
    <scope>NUCLEOTIDE SEQUENCE</scope>
    <source>
        <tissue evidence="2">Shoot tissue taken approximately 20 cm above the soil surface</tissue>
    </source>
</reference>
<reference evidence="2" key="1">
    <citation type="submission" date="2014-09" db="EMBL/GenBank/DDBJ databases">
        <authorList>
            <person name="Magalhaes I.L.F."/>
            <person name="Oliveira U."/>
            <person name="Santos F.R."/>
            <person name="Vidigal T.H.D.A."/>
            <person name="Brescovit A.D."/>
            <person name="Santos A.J."/>
        </authorList>
    </citation>
    <scope>NUCLEOTIDE SEQUENCE</scope>
    <source>
        <tissue evidence="2">Shoot tissue taken approximately 20 cm above the soil surface</tissue>
    </source>
</reference>